<dbReference type="RefSeq" id="WP_230528058.1">
    <property type="nucleotide sequence ID" value="NZ_JAJGAK010000004.1"/>
</dbReference>
<evidence type="ECO:0000256" key="1">
    <source>
        <dbReference type="SAM" id="SignalP"/>
    </source>
</evidence>
<keyword evidence="1" id="KW-0732">Signal</keyword>
<organism evidence="2 3">
    <name type="scientific">Noviluteimonas lactosilytica</name>
    <dbReference type="NCBI Taxonomy" id="2888523"/>
    <lineage>
        <taxon>Bacteria</taxon>
        <taxon>Pseudomonadati</taxon>
        <taxon>Pseudomonadota</taxon>
        <taxon>Gammaproteobacteria</taxon>
        <taxon>Lysobacterales</taxon>
        <taxon>Lysobacteraceae</taxon>
        <taxon>Noviluteimonas</taxon>
    </lineage>
</organism>
<sequence length="262" mass="29200">MRPSRFRTRALLALLAIAATAPLFAAEPTTTVPTSLRNTGDAAHLFGYTPKPGMEAQFDAGYRKHLDWHKTHDDPLVWYGWYVTHGPRMGMFIDGSFGAPFSAFDNRVAIADDVKDADRNVTPYADAAFRSVWRVRRDLSTGTPLEEWKPSAMVQVHTYKVRLGKAKQFEQIVKRMRSVAEASGKTGAFTWYEGIGGVDNEFILMVARDGWGAFDAPGDLEGVLATIEDATTRRELLSGYAAFVEDVSSEVWRYRSDLSLIP</sequence>
<comment type="caution">
    <text evidence="2">The sequence shown here is derived from an EMBL/GenBank/DDBJ whole genome shotgun (WGS) entry which is preliminary data.</text>
</comment>
<reference evidence="2" key="1">
    <citation type="submission" date="2021-10" db="EMBL/GenBank/DDBJ databases">
        <authorList>
            <person name="Lyu M."/>
            <person name="Wang X."/>
            <person name="Meng X."/>
            <person name="Xu K."/>
        </authorList>
    </citation>
    <scope>NUCLEOTIDE SEQUENCE</scope>
    <source>
        <strain evidence="2">A6</strain>
    </source>
</reference>
<feature type="chain" id="PRO_5047409770" evidence="1">
    <location>
        <begin position="26"/>
        <end position="262"/>
    </location>
</feature>
<feature type="signal peptide" evidence="1">
    <location>
        <begin position="1"/>
        <end position="25"/>
    </location>
</feature>
<evidence type="ECO:0000313" key="2">
    <source>
        <dbReference type="EMBL" id="MCC8364263.1"/>
    </source>
</evidence>
<gene>
    <name evidence="2" type="ORF">LK996_14400</name>
</gene>
<keyword evidence="3" id="KW-1185">Reference proteome</keyword>
<name>A0ABS8JKX9_9GAMM</name>
<proteinExistence type="predicted"/>
<accession>A0ABS8JKX9</accession>
<dbReference type="Proteomes" id="UP001165293">
    <property type="component" value="Unassembled WGS sequence"/>
</dbReference>
<evidence type="ECO:0000313" key="3">
    <source>
        <dbReference type="Proteomes" id="UP001165293"/>
    </source>
</evidence>
<protein>
    <submittedName>
        <fullName evidence="2">Uncharacterized protein</fullName>
    </submittedName>
</protein>
<dbReference type="EMBL" id="JAJGAK010000004">
    <property type="protein sequence ID" value="MCC8364263.1"/>
    <property type="molecule type" value="Genomic_DNA"/>
</dbReference>